<evidence type="ECO:0008006" key="4">
    <source>
        <dbReference type="Google" id="ProtNLM"/>
    </source>
</evidence>
<dbReference type="Proteomes" id="UP000646749">
    <property type="component" value="Unassembled WGS sequence"/>
</dbReference>
<accession>A0ABQ4E1H1</accession>
<sequence length="66" mass="6788">MRRTLPVLVVGLVAALLGVVGVAGVASAISTTPEQAAKQEAENLREAAEPGRPPQLAPRPQGYGTR</sequence>
<dbReference type="EMBL" id="BONW01000016">
    <property type="protein sequence ID" value="GIG88551.1"/>
    <property type="molecule type" value="Genomic_DNA"/>
</dbReference>
<keyword evidence="3" id="KW-1185">Reference proteome</keyword>
<comment type="caution">
    <text evidence="2">The sequence shown here is derived from an EMBL/GenBank/DDBJ whole genome shotgun (WGS) entry which is preliminary data.</text>
</comment>
<evidence type="ECO:0000256" key="1">
    <source>
        <dbReference type="SAM" id="MobiDB-lite"/>
    </source>
</evidence>
<reference evidence="2 3" key="1">
    <citation type="submission" date="2021-01" db="EMBL/GenBank/DDBJ databases">
        <title>Whole genome shotgun sequence of Plantactinospora endophytica NBRC 110450.</title>
        <authorList>
            <person name="Komaki H."/>
            <person name="Tamura T."/>
        </authorList>
    </citation>
    <scope>NUCLEOTIDE SEQUENCE [LARGE SCALE GENOMIC DNA]</scope>
    <source>
        <strain evidence="2 3">NBRC 110450</strain>
    </source>
</reference>
<evidence type="ECO:0000313" key="2">
    <source>
        <dbReference type="EMBL" id="GIG88551.1"/>
    </source>
</evidence>
<feature type="compositionally biased region" description="Basic and acidic residues" evidence="1">
    <location>
        <begin position="37"/>
        <end position="49"/>
    </location>
</feature>
<gene>
    <name evidence="2" type="ORF">Pen02_34870</name>
</gene>
<protein>
    <recommendedName>
        <fullName evidence="4">DUF2613 domain-containing protein</fullName>
    </recommendedName>
</protein>
<evidence type="ECO:0000313" key="3">
    <source>
        <dbReference type="Proteomes" id="UP000646749"/>
    </source>
</evidence>
<name>A0ABQ4E1H1_9ACTN</name>
<organism evidence="2 3">
    <name type="scientific">Plantactinospora endophytica</name>
    <dbReference type="NCBI Taxonomy" id="673535"/>
    <lineage>
        <taxon>Bacteria</taxon>
        <taxon>Bacillati</taxon>
        <taxon>Actinomycetota</taxon>
        <taxon>Actinomycetes</taxon>
        <taxon>Micromonosporales</taxon>
        <taxon>Micromonosporaceae</taxon>
        <taxon>Plantactinospora</taxon>
    </lineage>
</organism>
<dbReference type="RefSeq" id="WP_203867063.1">
    <property type="nucleotide sequence ID" value="NZ_BONW01000016.1"/>
</dbReference>
<feature type="region of interest" description="Disordered" evidence="1">
    <location>
        <begin position="34"/>
        <end position="66"/>
    </location>
</feature>
<proteinExistence type="predicted"/>